<name>A0A645I209_9ZZZZ</name>
<gene>
    <name evidence="1" type="ORF">SDC9_192453</name>
</gene>
<comment type="caution">
    <text evidence="1">The sequence shown here is derived from an EMBL/GenBank/DDBJ whole genome shotgun (WGS) entry which is preliminary data.</text>
</comment>
<reference evidence="1" key="1">
    <citation type="submission" date="2019-08" db="EMBL/GenBank/DDBJ databases">
        <authorList>
            <person name="Kucharzyk K."/>
            <person name="Murdoch R.W."/>
            <person name="Higgins S."/>
            <person name="Loffler F."/>
        </authorList>
    </citation>
    <scope>NUCLEOTIDE SEQUENCE</scope>
</reference>
<dbReference type="AlphaFoldDB" id="A0A645I209"/>
<proteinExistence type="predicted"/>
<dbReference type="EMBL" id="VSSQ01104359">
    <property type="protein sequence ID" value="MPN44886.1"/>
    <property type="molecule type" value="Genomic_DNA"/>
</dbReference>
<accession>A0A645I209</accession>
<organism evidence="1">
    <name type="scientific">bioreactor metagenome</name>
    <dbReference type="NCBI Taxonomy" id="1076179"/>
    <lineage>
        <taxon>unclassified sequences</taxon>
        <taxon>metagenomes</taxon>
        <taxon>ecological metagenomes</taxon>
    </lineage>
</organism>
<protein>
    <submittedName>
        <fullName evidence="1">Uncharacterized protein</fullName>
    </submittedName>
</protein>
<evidence type="ECO:0000313" key="1">
    <source>
        <dbReference type="EMBL" id="MPN44886.1"/>
    </source>
</evidence>
<sequence length="70" mass="8567">MEWGYCFFKNETYFKVEYLTEINHFVIETASYMQEARLNLFEDEDLYSTTLNNEELIESIRKDLIKYYGL</sequence>